<feature type="region of interest" description="Disordered" evidence="7">
    <location>
        <begin position="76"/>
        <end position="98"/>
    </location>
</feature>
<dbReference type="InterPro" id="IPR008967">
    <property type="entry name" value="p53-like_TF_DNA-bd_sf"/>
</dbReference>
<dbReference type="InterPro" id="IPR036960">
    <property type="entry name" value="T-box_sf"/>
</dbReference>
<feature type="domain" description="T-box" evidence="8">
    <location>
        <begin position="153"/>
        <end position="343"/>
    </location>
</feature>
<reference evidence="9" key="1">
    <citation type="submission" date="2021-01" db="UniProtKB">
        <authorList>
            <consortium name="EnsemblMetazoa"/>
        </authorList>
    </citation>
    <scope>IDENTIFICATION</scope>
</reference>
<evidence type="ECO:0000256" key="3">
    <source>
        <dbReference type="ARBA" id="ARBA00023125"/>
    </source>
</evidence>
<dbReference type="PRINTS" id="PR00937">
    <property type="entry name" value="TBOX"/>
</dbReference>
<organism evidence="9 10">
    <name type="scientific">Clytia hemisphaerica</name>
    <dbReference type="NCBI Taxonomy" id="252671"/>
    <lineage>
        <taxon>Eukaryota</taxon>
        <taxon>Metazoa</taxon>
        <taxon>Cnidaria</taxon>
        <taxon>Hydrozoa</taxon>
        <taxon>Hydroidolina</taxon>
        <taxon>Leptothecata</taxon>
        <taxon>Obeliida</taxon>
        <taxon>Clytiidae</taxon>
        <taxon>Clytia</taxon>
    </lineage>
</organism>
<dbReference type="FunFam" id="2.60.40.820:FF:000007">
    <property type="entry name" value="T-box transcription factor"/>
    <property type="match status" value="1"/>
</dbReference>
<dbReference type="GO" id="GO:0001708">
    <property type="term" value="P:cell fate specification"/>
    <property type="evidence" value="ECO:0007669"/>
    <property type="project" value="TreeGrafter"/>
</dbReference>
<dbReference type="InterPro" id="IPR018186">
    <property type="entry name" value="TF_T-box_CS"/>
</dbReference>
<dbReference type="AlphaFoldDB" id="A0A7M5V801"/>
<dbReference type="PROSITE" id="PS50252">
    <property type="entry name" value="TBOX_3"/>
    <property type="match status" value="1"/>
</dbReference>
<evidence type="ECO:0000256" key="2">
    <source>
        <dbReference type="ARBA" id="ARBA00023015"/>
    </source>
</evidence>
<evidence type="ECO:0000259" key="8">
    <source>
        <dbReference type="PROSITE" id="PS50252"/>
    </source>
</evidence>
<dbReference type="SUPFAM" id="SSF49417">
    <property type="entry name" value="p53-like transcription factors"/>
    <property type="match status" value="1"/>
</dbReference>
<dbReference type="GO" id="GO:0000785">
    <property type="term" value="C:chromatin"/>
    <property type="evidence" value="ECO:0007669"/>
    <property type="project" value="TreeGrafter"/>
</dbReference>
<dbReference type="Pfam" id="PF00907">
    <property type="entry name" value="T-box"/>
    <property type="match status" value="1"/>
</dbReference>
<comment type="subcellular location">
    <subcellularLocation>
        <location evidence="1 6">Nucleus</location>
    </subcellularLocation>
</comment>
<protein>
    <recommendedName>
        <fullName evidence="8">T-box domain-containing protein</fullName>
    </recommendedName>
</protein>
<dbReference type="Proteomes" id="UP000594262">
    <property type="component" value="Unplaced"/>
</dbReference>
<evidence type="ECO:0000313" key="9">
    <source>
        <dbReference type="EnsemblMetazoa" id="CLYHEMP011355.1"/>
    </source>
</evidence>
<keyword evidence="2" id="KW-0805">Transcription regulation</keyword>
<dbReference type="EnsemblMetazoa" id="CLYHEMT011355.1">
    <property type="protein sequence ID" value="CLYHEMP011355.1"/>
    <property type="gene ID" value="CLYHEMG011355"/>
</dbReference>
<comment type="caution">
    <text evidence="6">Lacks conserved residue(s) required for the propagation of feature annotation.</text>
</comment>
<dbReference type="PROSITE" id="PS01283">
    <property type="entry name" value="TBOX_1"/>
    <property type="match status" value="1"/>
</dbReference>
<evidence type="ECO:0000256" key="5">
    <source>
        <dbReference type="ARBA" id="ARBA00023242"/>
    </source>
</evidence>
<dbReference type="GO" id="GO:0000981">
    <property type="term" value="F:DNA-binding transcription factor activity, RNA polymerase II-specific"/>
    <property type="evidence" value="ECO:0007669"/>
    <property type="project" value="TreeGrafter"/>
</dbReference>
<evidence type="ECO:0000256" key="1">
    <source>
        <dbReference type="ARBA" id="ARBA00004123"/>
    </source>
</evidence>
<dbReference type="OrthoDB" id="7442607at2759"/>
<dbReference type="GeneID" id="136818454"/>
<dbReference type="Gene3D" id="2.60.40.820">
    <property type="entry name" value="Transcription factor, T-box"/>
    <property type="match status" value="1"/>
</dbReference>
<feature type="region of interest" description="Disordered" evidence="7">
    <location>
        <begin position="410"/>
        <end position="436"/>
    </location>
</feature>
<dbReference type="RefSeq" id="XP_066930895.1">
    <property type="nucleotide sequence ID" value="XM_067074794.1"/>
</dbReference>
<proteinExistence type="predicted"/>
<dbReference type="GO" id="GO:0005634">
    <property type="term" value="C:nucleus"/>
    <property type="evidence" value="ECO:0007669"/>
    <property type="project" value="UniProtKB-SubCell"/>
</dbReference>
<feature type="compositionally biased region" description="Polar residues" evidence="7">
    <location>
        <begin position="78"/>
        <end position="98"/>
    </location>
</feature>
<dbReference type="GO" id="GO:0000978">
    <property type="term" value="F:RNA polymerase II cis-regulatory region sequence-specific DNA binding"/>
    <property type="evidence" value="ECO:0007669"/>
    <property type="project" value="InterPro"/>
</dbReference>
<evidence type="ECO:0000256" key="6">
    <source>
        <dbReference type="PROSITE-ProRule" id="PRU00201"/>
    </source>
</evidence>
<dbReference type="PANTHER" id="PTHR11267">
    <property type="entry name" value="T-BOX PROTEIN-RELATED"/>
    <property type="match status" value="1"/>
</dbReference>
<dbReference type="CDD" id="cd20187">
    <property type="entry name" value="T-box_TBX1_10-like"/>
    <property type="match status" value="1"/>
</dbReference>
<dbReference type="InterPro" id="IPR046360">
    <property type="entry name" value="T-box_DNA-bd"/>
</dbReference>
<keyword evidence="5 6" id="KW-0539">Nucleus</keyword>
<accession>A0A7M5V801</accession>
<evidence type="ECO:0000256" key="4">
    <source>
        <dbReference type="ARBA" id="ARBA00023163"/>
    </source>
</evidence>
<dbReference type="GO" id="GO:0045893">
    <property type="term" value="P:positive regulation of DNA-templated transcription"/>
    <property type="evidence" value="ECO:0007669"/>
    <property type="project" value="InterPro"/>
</dbReference>
<keyword evidence="3 6" id="KW-0238">DNA-binding</keyword>
<dbReference type="InterPro" id="IPR001699">
    <property type="entry name" value="TF_T-box"/>
</dbReference>
<dbReference type="SMART" id="SM00425">
    <property type="entry name" value="TBOX"/>
    <property type="match status" value="1"/>
</dbReference>
<dbReference type="PANTHER" id="PTHR11267:SF195">
    <property type="entry name" value="OPTOMOTOR-BLIND-RELATED-GENE-1, ISOFORM A"/>
    <property type="match status" value="1"/>
</dbReference>
<keyword evidence="4" id="KW-0804">Transcription</keyword>
<evidence type="ECO:0000256" key="7">
    <source>
        <dbReference type="SAM" id="MobiDB-lite"/>
    </source>
</evidence>
<evidence type="ECO:0000313" key="10">
    <source>
        <dbReference type="Proteomes" id="UP000594262"/>
    </source>
</evidence>
<sequence>MDSIMNLSEKANAFSIAQLLESRRAGVHQLYLNNFVYGNDYDVTNSGVSGLAAYKKLEADLEETLRNAGTGVRAFKQNGENKSSNSIYGNSTNCSGRSQQEQRPFISTMTSSQDNTQTNEQRTCAEYQQSIQAMALTRTLAMVSQLSQIRVDLEMKQLWDEFNQFGTEMIVTKAGRRMFPTFQIRISGMEPQTKYMLIMDFAPVDDKRYRYAFHSSKWLVAGKADPAVPGRVHVHTESPNTGEHWMKQTVSFDRLKLTNSVTDKHGHIILNSMHKYQPRLHIVVCDEDVPNPDHQTRIENLRTELVRQFTFEETSFMAVTAYQNHRITQLKIASNPFAKGFRDNETESSINRSKQTLPAYQNFQGEALELPNSNAYIGLNPELNQQVTVSQANLMVNSFYNDIVSQPFENQDQQQSQPFQNRMMNNNNYTTRYTPY</sequence>
<keyword evidence="10" id="KW-1185">Reference proteome</keyword>
<name>A0A7M5V801_9CNID</name>